<dbReference type="InterPro" id="IPR036397">
    <property type="entry name" value="RNaseH_sf"/>
</dbReference>
<dbReference type="SUPFAM" id="SSF53098">
    <property type="entry name" value="Ribonuclease H-like"/>
    <property type="match status" value="1"/>
</dbReference>
<sequence length="422" mass="49413">MSYESRLLEMRRKLVKKKKVQLVEKSKPVAIPAPPYEQNWLRAGLQKIENEYGIVYLKQKRYDLDARHGNRTFRSLFQALEQWAYVEDNHPLKSDVKERLVFFDTETTGLSGAGAYIFLLGFLEREEDDLVLSQYVLPSPDHEAAFLYASSFYERDLTLVTYNGKSFDVPMVESRWTLHRKQLPRLQKHKHIDLLHAARRIWKDEQASFSLVRMEETILDFFREGDIPGHLAPIIYEDAVKSGNPQALMDILRHNEWDLLSLVTFYGEAVDTVLRQKKTTSTVEVNVAKWLNDLKLFGQSRQQFEQIVDTYGAETPTAHYYLGRLLKKEGRPLEAFDFFERSIHLPNRIGVEASIQCAMIAEHQKREYVLALRYTTKAYERLMAKETEITQRFRENTAQQLHARKARIIKKLAHEQRDKSSD</sequence>
<evidence type="ECO:0000313" key="3">
    <source>
        <dbReference type="Proteomes" id="UP000622653"/>
    </source>
</evidence>
<dbReference type="GO" id="GO:0003676">
    <property type="term" value="F:nucleic acid binding"/>
    <property type="evidence" value="ECO:0007669"/>
    <property type="project" value="InterPro"/>
</dbReference>
<dbReference type="InterPro" id="IPR011990">
    <property type="entry name" value="TPR-like_helical_dom_sf"/>
</dbReference>
<dbReference type="PANTHER" id="PTHR38462">
    <property type="entry name" value="EXONUCLEASE-LIKE PROTEIN"/>
    <property type="match status" value="1"/>
</dbReference>
<dbReference type="Pfam" id="PF13482">
    <property type="entry name" value="RNase_H_2"/>
    <property type="match status" value="1"/>
</dbReference>
<dbReference type="Gene3D" id="3.30.420.10">
    <property type="entry name" value="Ribonuclease H-like superfamily/Ribonuclease H"/>
    <property type="match status" value="1"/>
</dbReference>
<evidence type="ECO:0000259" key="1">
    <source>
        <dbReference type="Pfam" id="PF13482"/>
    </source>
</evidence>
<dbReference type="Proteomes" id="UP000622653">
    <property type="component" value="Unassembled WGS sequence"/>
</dbReference>
<feature type="domain" description="YprB ribonuclease H-like" evidence="1">
    <location>
        <begin position="101"/>
        <end position="267"/>
    </location>
</feature>
<dbReference type="InterPro" id="IPR038720">
    <property type="entry name" value="YprB_RNase_H-like_dom"/>
</dbReference>
<accession>A0A8J7KHA1</accession>
<proteinExistence type="predicted"/>
<dbReference type="Gene3D" id="1.25.40.10">
    <property type="entry name" value="Tetratricopeptide repeat domain"/>
    <property type="match status" value="1"/>
</dbReference>
<dbReference type="AlphaFoldDB" id="A0A8J7KHA1"/>
<reference evidence="2" key="1">
    <citation type="submission" date="2020-11" db="EMBL/GenBank/DDBJ databases">
        <title>Multidrug resistant novel bacterium Savagea serpentis sp. nov., isolated from the scats of a vine snake (Ahaetulla nasuta).</title>
        <authorList>
            <person name="Venkata Ramana V."/>
            <person name="Vikas Patil S."/>
            <person name="Yogita Lugani V."/>
        </authorList>
    </citation>
    <scope>NUCLEOTIDE SEQUENCE</scope>
    <source>
        <strain evidence="2">SN6</strain>
    </source>
</reference>
<keyword evidence="3" id="KW-1185">Reference proteome</keyword>
<organism evidence="2 3">
    <name type="scientific">Savagea serpentis</name>
    <dbReference type="NCBI Taxonomy" id="2785297"/>
    <lineage>
        <taxon>Bacteria</taxon>
        <taxon>Bacillati</taxon>
        <taxon>Bacillota</taxon>
        <taxon>Bacilli</taxon>
        <taxon>Bacillales</taxon>
        <taxon>Caryophanaceae</taxon>
        <taxon>Savagea</taxon>
    </lineage>
</organism>
<gene>
    <name evidence="2" type="ORF">IRY55_05440</name>
</gene>
<name>A0A8J7KHA1_9BACL</name>
<dbReference type="SUPFAM" id="SSF81901">
    <property type="entry name" value="HCP-like"/>
    <property type="match status" value="1"/>
</dbReference>
<dbReference type="RefSeq" id="WP_194562221.1">
    <property type="nucleotide sequence ID" value="NZ_JADKPV010000001.1"/>
</dbReference>
<comment type="caution">
    <text evidence="2">The sequence shown here is derived from an EMBL/GenBank/DDBJ whole genome shotgun (WGS) entry which is preliminary data.</text>
</comment>
<dbReference type="InterPro" id="IPR012337">
    <property type="entry name" value="RNaseH-like_sf"/>
</dbReference>
<evidence type="ECO:0000313" key="2">
    <source>
        <dbReference type="EMBL" id="MBF4500803.1"/>
    </source>
</evidence>
<dbReference type="PANTHER" id="PTHR38462:SF1">
    <property type="entry name" value="YPRB RIBONUCLEASE H-LIKE DOMAIN-CONTAINING PROTEIN"/>
    <property type="match status" value="1"/>
</dbReference>
<protein>
    <submittedName>
        <fullName evidence="2">Ribonuclease H-like domain-containing protein</fullName>
    </submittedName>
</protein>
<dbReference type="EMBL" id="JADKPV010000001">
    <property type="protein sequence ID" value="MBF4500803.1"/>
    <property type="molecule type" value="Genomic_DNA"/>
</dbReference>